<gene>
    <name evidence="1" type="ORF">NBG84_12620</name>
</gene>
<dbReference type="RefSeq" id="WP_250919782.1">
    <property type="nucleotide sequence ID" value="NZ_JAMQAW010000010.1"/>
</dbReference>
<comment type="caution">
    <text evidence="1">The sequence shown here is derived from an EMBL/GenBank/DDBJ whole genome shotgun (WGS) entry which is preliminary data.</text>
</comment>
<sequence length="94" mass="10344">MSRAVNWTPVLSGEGRPLRGLTRRLLESVLQGEIADHLLGVRLDSESVNSDDRIGVAGALAFVWDVRLGPAVRDRSGAVRHADSWLREGERQLT</sequence>
<proteinExistence type="predicted"/>
<protein>
    <submittedName>
        <fullName evidence="1">Uncharacterized protein</fullName>
    </submittedName>
</protein>
<evidence type="ECO:0000313" key="2">
    <source>
        <dbReference type="Proteomes" id="UP001431429"/>
    </source>
</evidence>
<dbReference type="Proteomes" id="UP001431429">
    <property type="component" value="Unassembled WGS sequence"/>
</dbReference>
<evidence type="ECO:0000313" key="1">
    <source>
        <dbReference type="EMBL" id="MCM2389129.1"/>
    </source>
</evidence>
<name>A0ABT0UL12_9ACTN</name>
<keyword evidence="2" id="KW-1185">Reference proteome</keyword>
<dbReference type="EMBL" id="JAMQAW010000010">
    <property type="protein sequence ID" value="MCM2389129.1"/>
    <property type="molecule type" value="Genomic_DNA"/>
</dbReference>
<organism evidence="1 2">
    <name type="scientific">Streptomyces albipurpureus</name>
    <dbReference type="NCBI Taxonomy" id="2897419"/>
    <lineage>
        <taxon>Bacteria</taxon>
        <taxon>Bacillati</taxon>
        <taxon>Actinomycetota</taxon>
        <taxon>Actinomycetes</taxon>
        <taxon>Kitasatosporales</taxon>
        <taxon>Streptomycetaceae</taxon>
        <taxon>Streptomyces</taxon>
    </lineage>
</organism>
<accession>A0ABT0UL12</accession>
<reference evidence="1" key="1">
    <citation type="submission" date="2022-06" db="EMBL/GenBank/DDBJ databases">
        <title>Genome public.</title>
        <authorList>
            <person name="Sun Q."/>
        </authorList>
    </citation>
    <scope>NUCLEOTIDE SEQUENCE</scope>
    <source>
        <strain evidence="1">CWNU-1</strain>
    </source>
</reference>